<dbReference type="PANTHER" id="PTHR31511">
    <property type="entry name" value="PROTEIN CBG23764"/>
    <property type="match status" value="1"/>
</dbReference>
<evidence type="ECO:0000256" key="1">
    <source>
        <dbReference type="ARBA" id="ARBA00005755"/>
    </source>
</evidence>
<evidence type="ECO:0000256" key="8">
    <source>
        <dbReference type="ARBA" id="ARBA00049244"/>
    </source>
</evidence>
<keyword evidence="5" id="KW-0235">DNA replication</keyword>
<evidence type="ECO:0000256" key="2">
    <source>
        <dbReference type="ARBA" id="ARBA00012417"/>
    </source>
</evidence>
<dbReference type="InterPro" id="IPR004868">
    <property type="entry name" value="DNA-dir_DNA_pol_B_mt/vir"/>
</dbReference>
<evidence type="ECO:0000256" key="4">
    <source>
        <dbReference type="ARBA" id="ARBA00022695"/>
    </source>
</evidence>
<evidence type="ECO:0000313" key="11">
    <source>
        <dbReference type="Proteomes" id="UP000053097"/>
    </source>
</evidence>
<dbReference type="SUPFAM" id="SSF54060">
    <property type="entry name" value="His-Me finger endonucleases"/>
    <property type="match status" value="1"/>
</dbReference>
<gene>
    <name evidence="10" type="ORF">X777_12263</name>
</gene>
<name>A0A026W0J5_OOCBI</name>
<evidence type="ECO:0000256" key="5">
    <source>
        <dbReference type="ARBA" id="ARBA00022705"/>
    </source>
</evidence>
<reference evidence="10 11" key="1">
    <citation type="journal article" date="2014" name="Curr. Biol.">
        <title>The genome of the clonal raider ant Cerapachys biroi.</title>
        <authorList>
            <person name="Oxley P.R."/>
            <person name="Ji L."/>
            <person name="Fetter-Pruneda I."/>
            <person name="McKenzie S.K."/>
            <person name="Li C."/>
            <person name="Hu H."/>
            <person name="Zhang G."/>
            <person name="Kronauer D.J."/>
        </authorList>
    </citation>
    <scope>NUCLEOTIDE SEQUENCE [LARGE SCALE GENOMIC DNA]</scope>
</reference>
<evidence type="ECO:0000313" key="10">
    <source>
        <dbReference type="EMBL" id="EZA49525.1"/>
    </source>
</evidence>
<keyword evidence="11" id="KW-1185">Reference proteome</keyword>
<keyword evidence="4" id="KW-0548">Nucleotidyltransferase</keyword>
<sequence>MHAGCYITLPEEIKTKKAVVNVRSMDNACFAWAVVAALYPAERNTERQSSYPHYTTVLNLQGVEFPVTLKDIGKFERLNNSVSINVFGTEEHNKKINVLPLGLTDNKRDKHVNLLYVQDPRDNDLGHFAWIKNMSHLQGEATGCSYIYSCSCLHYFHSNGKLEAHSVDCQKMNDCAIVLPNEDNKWLSFSNYNRKERMPFVVYADLECVLEKRETPENANTYPYQHHQVHSIAYYVQCSYDEALSGYRSRRDKECVAWFVEELRNLAYHVKAIISRNIPMVDLTLDEYEKFNSATHCHMCEKPFASDDTRIRHHCHLTGRYRGPAHANCNLNYKDSHTIPIVFHNLSGYDAHFIIKEIATAFAGNVELLPITKEKYISFTKHVNESDDKKWRNHVQLRFIDSFKFLSSSLDKLSSFLNKDKLRIVRSEFAHLSTGDFDLLTRKGVFPYEYVDCAEKLEDTRLPPRESFYSSLTSNTVFESDYAHAVNVWQRFSVGTLGEYSDLYLKTDVLLLADVFENFRDSCIESYGLDPAYYYTLPGFTWDATIRANIRV</sequence>
<dbReference type="PANTHER" id="PTHR31511:SF12">
    <property type="entry name" value="RHO TERMINATION FACTOR N-TERMINAL DOMAIN-CONTAINING PROTEIN"/>
    <property type="match status" value="1"/>
</dbReference>
<keyword evidence="3" id="KW-0808">Transferase</keyword>
<dbReference type="Gene3D" id="3.30.420.10">
    <property type="entry name" value="Ribonuclease H-like superfamily/Ribonuclease H"/>
    <property type="match status" value="1"/>
</dbReference>
<dbReference type="GO" id="GO:0000166">
    <property type="term" value="F:nucleotide binding"/>
    <property type="evidence" value="ECO:0007669"/>
    <property type="project" value="InterPro"/>
</dbReference>
<dbReference type="GO" id="GO:0003887">
    <property type="term" value="F:DNA-directed DNA polymerase activity"/>
    <property type="evidence" value="ECO:0007669"/>
    <property type="project" value="UniProtKB-KW"/>
</dbReference>
<dbReference type="SUPFAM" id="SSF53098">
    <property type="entry name" value="Ribonuclease H-like"/>
    <property type="match status" value="1"/>
</dbReference>
<comment type="catalytic activity">
    <reaction evidence="8">
        <text>DNA(n) + a 2'-deoxyribonucleoside 5'-triphosphate = DNA(n+1) + diphosphate</text>
        <dbReference type="Rhea" id="RHEA:22508"/>
        <dbReference type="Rhea" id="RHEA-COMP:17339"/>
        <dbReference type="Rhea" id="RHEA-COMP:17340"/>
        <dbReference type="ChEBI" id="CHEBI:33019"/>
        <dbReference type="ChEBI" id="CHEBI:61560"/>
        <dbReference type="ChEBI" id="CHEBI:173112"/>
        <dbReference type="EC" id="2.7.7.7"/>
    </reaction>
</comment>
<comment type="similarity">
    <text evidence="1">Belongs to the DNA polymerase type-B family.</text>
</comment>
<dbReference type="InterPro" id="IPR036397">
    <property type="entry name" value="RNaseH_sf"/>
</dbReference>
<dbReference type="GO" id="GO:0006260">
    <property type="term" value="P:DNA replication"/>
    <property type="evidence" value="ECO:0007669"/>
    <property type="project" value="UniProtKB-KW"/>
</dbReference>
<accession>A0A026W0J5</accession>
<dbReference type="OrthoDB" id="7653437at2759"/>
<protein>
    <recommendedName>
        <fullName evidence="2">DNA-directed DNA polymerase</fullName>
        <ecNumber evidence="2">2.7.7.7</ecNumber>
    </recommendedName>
</protein>
<dbReference type="STRING" id="2015173.A0A026W0J5"/>
<evidence type="ECO:0000256" key="3">
    <source>
        <dbReference type="ARBA" id="ARBA00022679"/>
    </source>
</evidence>
<feature type="domain" description="DNA-directed DNA polymerase family B mitochondria/virus" evidence="9">
    <location>
        <begin position="340"/>
        <end position="539"/>
    </location>
</feature>
<proteinExistence type="inferred from homology"/>
<evidence type="ECO:0000259" key="9">
    <source>
        <dbReference type="Pfam" id="PF03175"/>
    </source>
</evidence>
<dbReference type="AlphaFoldDB" id="A0A026W0J5"/>
<dbReference type="GO" id="GO:0003677">
    <property type="term" value="F:DNA binding"/>
    <property type="evidence" value="ECO:0007669"/>
    <property type="project" value="UniProtKB-KW"/>
</dbReference>
<evidence type="ECO:0000256" key="6">
    <source>
        <dbReference type="ARBA" id="ARBA00022932"/>
    </source>
</evidence>
<dbReference type="Pfam" id="PF03175">
    <property type="entry name" value="DNA_pol_B_2"/>
    <property type="match status" value="1"/>
</dbReference>
<dbReference type="EC" id="2.7.7.7" evidence="2"/>
<dbReference type="EMBL" id="KK107506">
    <property type="protein sequence ID" value="EZA49525.1"/>
    <property type="molecule type" value="Genomic_DNA"/>
</dbReference>
<dbReference type="InterPro" id="IPR044925">
    <property type="entry name" value="His-Me_finger_sf"/>
</dbReference>
<dbReference type="InterPro" id="IPR012337">
    <property type="entry name" value="RNaseH-like_sf"/>
</dbReference>
<dbReference type="Proteomes" id="UP000053097">
    <property type="component" value="Unassembled WGS sequence"/>
</dbReference>
<keyword evidence="6" id="KW-0239">DNA-directed DNA polymerase</keyword>
<evidence type="ECO:0000256" key="7">
    <source>
        <dbReference type="ARBA" id="ARBA00023125"/>
    </source>
</evidence>
<keyword evidence="7" id="KW-0238">DNA-binding</keyword>
<organism evidence="10 11">
    <name type="scientific">Ooceraea biroi</name>
    <name type="common">Clonal raider ant</name>
    <name type="synonym">Cerapachys biroi</name>
    <dbReference type="NCBI Taxonomy" id="2015173"/>
    <lineage>
        <taxon>Eukaryota</taxon>
        <taxon>Metazoa</taxon>
        <taxon>Ecdysozoa</taxon>
        <taxon>Arthropoda</taxon>
        <taxon>Hexapoda</taxon>
        <taxon>Insecta</taxon>
        <taxon>Pterygota</taxon>
        <taxon>Neoptera</taxon>
        <taxon>Endopterygota</taxon>
        <taxon>Hymenoptera</taxon>
        <taxon>Apocrita</taxon>
        <taxon>Aculeata</taxon>
        <taxon>Formicoidea</taxon>
        <taxon>Formicidae</taxon>
        <taxon>Dorylinae</taxon>
        <taxon>Ooceraea</taxon>
    </lineage>
</organism>
<dbReference type="OMA" id="SATHCHM"/>